<protein>
    <submittedName>
        <fullName evidence="3">PF07332 family protein</fullName>
    </submittedName>
</protein>
<feature type="transmembrane region" description="Helical" evidence="2">
    <location>
        <begin position="56"/>
        <end position="78"/>
    </location>
</feature>
<dbReference type="OrthoDB" id="3260065at2"/>
<gene>
    <name evidence="3" type="ORF">HMPREF1318_2965</name>
</gene>
<proteinExistence type="predicted"/>
<dbReference type="RefSeq" id="WP_008730928.1">
    <property type="nucleotide sequence ID" value="NZ_AKFT01000074.1"/>
</dbReference>
<dbReference type="EMBL" id="AKFT01000074">
    <property type="protein sequence ID" value="EJF46182.1"/>
    <property type="molecule type" value="Genomic_DNA"/>
</dbReference>
<keyword evidence="2" id="KW-1133">Transmembrane helix</keyword>
<feature type="compositionally biased region" description="Pro residues" evidence="1">
    <location>
        <begin position="1"/>
        <end position="11"/>
    </location>
</feature>
<evidence type="ECO:0000313" key="3">
    <source>
        <dbReference type="EMBL" id="EJF46182.1"/>
    </source>
</evidence>
<dbReference type="Pfam" id="PF07332">
    <property type="entry name" value="Phage_holin_3_6"/>
    <property type="match status" value="1"/>
</dbReference>
<evidence type="ECO:0000256" key="2">
    <source>
        <dbReference type="SAM" id="Phobius"/>
    </source>
</evidence>
<keyword evidence="2" id="KW-0472">Membrane</keyword>
<dbReference type="InterPro" id="IPR009937">
    <property type="entry name" value="Phage_holin_3_6"/>
</dbReference>
<feature type="transmembrane region" description="Helical" evidence="2">
    <location>
        <begin position="84"/>
        <end position="111"/>
    </location>
</feature>
<keyword evidence="2" id="KW-0812">Transmembrane</keyword>
<reference evidence="3 4" key="1">
    <citation type="submission" date="2012-05" db="EMBL/GenBank/DDBJ databases">
        <authorList>
            <person name="Harkins D.M."/>
            <person name="Madupu R."/>
            <person name="Durkin A.S."/>
            <person name="Torralba M."/>
            <person name="Methe B."/>
            <person name="Sutton G.G."/>
            <person name="Nelson K.E."/>
        </authorList>
    </citation>
    <scope>NUCLEOTIDE SEQUENCE [LARGE SCALE GENOMIC DNA]</scope>
    <source>
        <strain evidence="3 4">F0489</strain>
    </source>
</reference>
<organism evidence="3 4">
    <name type="scientific">Actinomyces massiliensis F0489</name>
    <dbReference type="NCBI Taxonomy" id="1125718"/>
    <lineage>
        <taxon>Bacteria</taxon>
        <taxon>Bacillati</taxon>
        <taxon>Actinomycetota</taxon>
        <taxon>Actinomycetes</taxon>
        <taxon>Actinomycetales</taxon>
        <taxon>Actinomycetaceae</taxon>
        <taxon>Actinomyces</taxon>
    </lineage>
</organism>
<dbReference type="AlphaFoldDB" id="J0NN57"/>
<dbReference type="eggNOG" id="ENOG5033M0G">
    <property type="taxonomic scope" value="Bacteria"/>
</dbReference>
<feature type="region of interest" description="Disordered" evidence="1">
    <location>
        <begin position="1"/>
        <end position="20"/>
    </location>
</feature>
<dbReference type="PATRIC" id="fig|1125718.3.peg.1062"/>
<keyword evidence="4" id="KW-1185">Reference proteome</keyword>
<accession>J0NN57</accession>
<dbReference type="Proteomes" id="UP000002941">
    <property type="component" value="Unassembled WGS sequence"/>
</dbReference>
<sequence>MTQQPQPPRTPPAAASRPGQPSIGELINRISENITGLVKGEIELARAKALRMANTAGVGAALLTVAAIAALFGLGFLLSTIVDLLAMVMPVWAAKLLVAIILFAVAVATALPGRDKLREAKADKPEPQVRLREDVDAVKKAVASGLDKGGRQ</sequence>
<comment type="caution">
    <text evidence="3">The sequence shown here is derived from an EMBL/GenBank/DDBJ whole genome shotgun (WGS) entry which is preliminary data.</text>
</comment>
<evidence type="ECO:0000256" key="1">
    <source>
        <dbReference type="SAM" id="MobiDB-lite"/>
    </source>
</evidence>
<name>J0NN57_9ACTO</name>
<evidence type="ECO:0000313" key="4">
    <source>
        <dbReference type="Proteomes" id="UP000002941"/>
    </source>
</evidence>